<dbReference type="Proteomes" id="UP001364472">
    <property type="component" value="Unassembled WGS sequence"/>
</dbReference>
<protein>
    <submittedName>
        <fullName evidence="3">Ig-like domain-containing protein</fullName>
    </submittedName>
</protein>
<feature type="domain" description="Bacterial Ig-like" evidence="2">
    <location>
        <begin position="451"/>
        <end position="535"/>
    </location>
</feature>
<evidence type="ECO:0000313" key="4">
    <source>
        <dbReference type="Proteomes" id="UP001364472"/>
    </source>
</evidence>
<dbReference type="Gene3D" id="2.60.40.10">
    <property type="entry name" value="Immunoglobulins"/>
    <property type="match status" value="6"/>
</dbReference>
<evidence type="ECO:0000256" key="1">
    <source>
        <dbReference type="SAM" id="SignalP"/>
    </source>
</evidence>
<feature type="chain" id="PRO_5043734843" evidence="1">
    <location>
        <begin position="36"/>
        <end position="1252"/>
    </location>
</feature>
<dbReference type="Pfam" id="PF16640">
    <property type="entry name" value="Big_3_5"/>
    <property type="match status" value="2"/>
</dbReference>
<dbReference type="RefSeq" id="WP_337334712.1">
    <property type="nucleotide sequence ID" value="NZ_JBBDHC010000005.1"/>
</dbReference>
<sequence length="1252" mass="125163">MWTMADSDRRSARRGARRLRYLAAGACLLLGQALAQVPPQSVLLTAVPTSAHVGEAVVLTAQNNHVPYYTGLEMWFFEDGAAVPSCSPVVLNPTGNSATCTVTSTTYGTRQYSASLGSPTGGPAMAVSNVVPVAFDKWVADVILGMDVPDPALGQMVTFTAQVSGQLPTGDVSFHDAFGANPAAPLCTSTLLPGISSPPSATCATVIIRSGPHRISAHYLGDANHWDGWSGDLDFIVGSLQTQSVTTVDVAPPVPVAGEPAVLSATVSGQAPTGSVTILDGAATVCVATLDAVPADSKSVVCDWVFGAAGPHAISANYGGDGDNLPSSASLTVQVDAAPVVPVSVHLRLLPADAQAGQHAVLRAEVTGEADGATVTFLDGGEDVPGCAQVSVSAHAGGAATADCALVLSSRGQHAFSAIYRRGGLVREGAAQRLVPGRSTATSLARVGGAAWAGQPVVLQATVSGESVRGGSVRFRDGATAIPGCDGVALAPQAVRRMVADCVTTFPAAGRHALVAEYSGDRYSATSSGALALVVDATAPALLLTVLDLPLVDQPVLVRATLNGLPPGGTVAFGKDGQAITGCEAVMQADPSGAPSFAECSTAFAEAGPHTLQATYTFASGRETAEIGIEVEANPTATRLRVEPPPGGAREGERVWLHADVLPATAAGGRVAFGGDATAFDGCQASVLAAGNDGVAVARCEAILGQSGVRSLQASFQADRTHAASADRLSITVAPASAMLSLSLPDGAVVGEPARLEARASGASSGGQVAFSDAGLAIPGCQALPLDGTSGAAVAQCITRFPLAGLRLVGAEHDAGSSRPQAALTIDVAKAASSTRLTAAPAPSGTALMLQARVLGYFPAGTVAFHNEGAPIPGCGAVALETASPQEANAACILTGSAPRWVSATYPGDGNNAPSEAIRAVAGVVAATLDLVRVDQGPAYADRVLNLEARVSGTSPTGSVSFFDGPGAIPGCAAVPLAAAGSGALARCDARLAGARAHALRAEYPGDLVHTPAAGTLALAVERNPTVTQLEVVGARFTGASLRLRATVSGHAPGGHLAFLADGVEIAGCDAVVVVATPPDVDIGRAECVTTFAQPGTRDLEARYGGDAANAASSRVLTQVAVPQAPEASGAARVQFFGQQALRFTLHNPGTAPVAEVRASFDAARVVRIAFLPACSTGVGSGGGAVSCENPVALGISCGEEAGTRSCGVASLAPGASLSFVAFPSGSATAPLQVVVSVAGAVVSRTVLDPDR</sequence>
<dbReference type="AlphaFoldDB" id="A0AAW9R3J2"/>
<proteinExistence type="predicted"/>
<comment type="caution">
    <text evidence="3">The sequence shown here is derived from an EMBL/GenBank/DDBJ whole genome shotgun (WGS) entry which is preliminary data.</text>
</comment>
<dbReference type="InterPro" id="IPR032109">
    <property type="entry name" value="Big_3_5"/>
</dbReference>
<dbReference type="InterPro" id="IPR013783">
    <property type="entry name" value="Ig-like_fold"/>
</dbReference>
<accession>A0AAW9R3J2</accession>
<evidence type="ECO:0000259" key="2">
    <source>
        <dbReference type="Pfam" id="PF16640"/>
    </source>
</evidence>
<gene>
    <name evidence="3" type="ORF">WB794_04790</name>
</gene>
<organism evidence="3 4">
    <name type="scientific">Denitratimonas tolerans</name>
    <dbReference type="NCBI Taxonomy" id="1338420"/>
    <lineage>
        <taxon>Bacteria</taxon>
        <taxon>Pseudomonadati</taxon>
        <taxon>Pseudomonadota</taxon>
        <taxon>Gammaproteobacteria</taxon>
        <taxon>Lysobacterales</taxon>
        <taxon>Lysobacteraceae</taxon>
        <taxon>Denitratimonas</taxon>
    </lineage>
</organism>
<feature type="domain" description="Bacterial Ig-like" evidence="2">
    <location>
        <begin position="251"/>
        <end position="335"/>
    </location>
</feature>
<keyword evidence="4" id="KW-1185">Reference proteome</keyword>
<feature type="signal peptide" evidence="1">
    <location>
        <begin position="1"/>
        <end position="35"/>
    </location>
</feature>
<keyword evidence="1" id="KW-0732">Signal</keyword>
<reference evidence="3 4" key="1">
    <citation type="journal article" date="2016" name="Antonie Van Leeuwenhoek">
        <title>Denitratimonas tolerans gen. nov., sp. nov., a denitrifying bacterium isolated from a bioreactor for tannery wastewater treatment.</title>
        <authorList>
            <person name="Han S.I."/>
            <person name="Kim J.O."/>
            <person name="Lee Y.R."/>
            <person name="Ekpeghere K.I."/>
            <person name="Koh S.C."/>
            <person name="Whang K.S."/>
        </authorList>
    </citation>
    <scope>NUCLEOTIDE SEQUENCE [LARGE SCALE GENOMIC DNA]</scope>
    <source>
        <strain evidence="3 4">KACC 17565</strain>
    </source>
</reference>
<dbReference type="EMBL" id="JBBDHC010000005">
    <property type="protein sequence ID" value="MEJ1248992.1"/>
    <property type="molecule type" value="Genomic_DNA"/>
</dbReference>
<name>A0AAW9R3J2_9GAMM</name>
<evidence type="ECO:0000313" key="3">
    <source>
        <dbReference type="EMBL" id="MEJ1248992.1"/>
    </source>
</evidence>